<protein>
    <recommendedName>
        <fullName evidence="1">peptidylprolyl isomerase</fullName>
        <ecNumber evidence="1">5.2.1.8</ecNumber>
    </recommendedName>
</protein>
<evidence type="ECO:0000313" key="4">
    <source>
        <dbReference type="EMBL" id="AKS43246.1"/>
    </source>
</evidence>
<gene>
    <name evidence="4" type="ORF">WM2015_2889</name>
</gene>
<sequence length="330" mass="35243">MFRSIARFSVLSLALGALGAQAQDPDPRVYFDTDRGPIIVELDPLNAPVTTQNFLDYVEAGFYDGLVFHRIFNDYIIEGGAFDRDGAPRIPMFDPIPSEADNGLLNVTGTIAMANGGDTDGAQAGFYFNMGDNDVLDGDYTVFGEVIAGQRTLNDIESAGRTIDPDDGSVTSLPFSPTVIRRAVAYLGDFPILPLHSGSWFSPASAGAGFAVEVTQDASNESGPIVVVYWYDFNNGQPMWLTGSNSFEYGATEVEIELIGVPAPEGSVDFQQPPAGEDFTVQGTVTIAFESCSAGTFSYDLTDFGSGEIPVTRLTLPSGSSCQAFQHGQN</sequence>
<dbReference type="PROSITE" id="PS50072">
    <property type="entry name" value="CSA_PPIASE_2"/>
    <property type="match status" value="1"/>
</dbReference>
<reference evidence="4 5" key="1">
    <citation type="submission" date="2015-07" db="EMBL/GenBank/DDBJ databases">
        <authorList>
            <person name="Noorani M."/>
        </authorList>
    </citation>
    <scope>NUCLEOTIDE SEQUENCE [LARGE SCALE GENOMIC DNA]</scope>
    <source>
        <strain evidence="4 5">KCTC 42284</strain>
    </source>
</reference>
<dbReference type="PANTHER" id="PTHR43246">
    <property type="entry name" value="PEPTIDYL-PROLYL CIS-TRANS ISOMERASE CYP38, CHLOROPLASTIC"/>
    <property type="match status" value="1"/>
</dbReference>
<dbReference type="InterPro" id="IPR029000">
    <property type="entry name" value="Cyclophilin-like_dom_sf"/>
</dbReference>
<evidence type="ECO:0000256" key="2">
    <source>
        <dbReference type="ARBA" id="ARBA00023110"/>
    </source>
</evidence>
<dbReference type="Pfam" id="PF00160">
    <property type="entry name" value="Pro_isomerase"/>
    <property type="match status" value="1"/>
</dbReference>
<dbReference type="GO" id="GO:0003755">
    <property type="term" value="F:peptidyl-prolyl cis-trans isomerase activity"/>
    <property type="evidence" value="ECO:0007669"/>
    <property type="project" value="UniProtKB-KW"/>
</dbReference>
<keyword evidence="5" id="KW-1185">Reference proteome</keyword>
<dbReference type="PRINTS" id="PR00153">
    <property type="entry name" value="CSAPPISMRASE"/>
</dbReference>
<dbReference type="STRING" id="1579979.WM2015_2889"/>
<proteinExistence type="predicted"/>
<dbReference type="EC" id="5.2.1.8" evidence="1"/>
<dbReference type="Proteomes" id="UP000066624">
    <property type="component" value="Chromosome"/>
</dbReference>
<dbReference type="SUPFAM" id="SSF50891">
    <property type="entry name" value="Cyclophilin-like"/>
    <property type="match status" value="1"/>
</dbReference>
<name>A0A0K0Y051_9GAMM</name>
<keyword evidence="2" id="KW-0697">Rotamase</keyword>
<organism evidence="4 5">
    <name type="scientific">Wenzhouxiangella marina</name>
    <dbReference type="NCBI Taxonomy" id="1579979"/>
    <lineage>
        <taxon>Bacteria</taxon>
        <taxon>Pseudomonadati</taxon>
        <taxon>Pseudomonadota</taxon>
        <taxon>Gammaproteobacteria</taxon>
        <taxon>Chromatiales</taxon>
        <taxon>Wenzhouxiangellaceae</taxon>
        <taxon>Wenzhouxiangella</taxon>
    </lineage>
</organism>
<dbReference type="OrthoDB" id="9807797at2"/>
<dbReference type="AlphaFoldDB" id="A0A0K0Y051"/>
<accession>A0A0K0Y051</accession>
<dbReference type="EMBL" id="CP012154">
    <property type="protein sequence ID" value="AKS43246.1"/>
    <property type="molecule type" value="Genomic_DNA"/>
</dbReference>
<dbReference type="KEGG" id="wma:WM2015_2889"/>
<evidence type="ECO:0000256" key="1">
    <source>
        <dbReference type="ARBA" id="ARBA00013194"/>
    </source>
</evidence>
<evidence type="ECO:0000256" key="3">
    <source>
        <dbReference type="ARBA" id="ARBA00023235"/>
    </source>
</evidence>
<dbReference type="InterPro" id="IPR002130">
    <property type="entry name" value="Cyclophilin-type_PPIase_dom"/>
</dbReference>
<dbReference type="InterPro" id="IPR044665">
    <property type="entry name" value="E_coli_cyclophilin_A-like"/>
</dbReference>
<dbReference type="RefSeq" id="WP_049726747.1">
    <property type="nucleotide sequence ID" value="NZ_CP012154.1"/>
</dbReference>
<keyword evidence="3 4" id="KW-0413">Isomerase</keyword>
<evidence type="ECO:0000313" key="5">
    <source>
        <dbReference type="Proteomes" id="UP000066624"/>
    </source>
</evidence>
<dbReference type="Gene3D" id="2.40.100.10">
    <property type="entry name" value="Cyclophilin-like"/>
    <property type="match status" value="1"/>
</dbReference>